<accession>A0A8H7AVZ7</accession>
<evidence type="ECO:0000313" key="3">
    <source>
        <dbReference type="Proteomes" id="UP000596902"/>
    </source>
</evidence>
<dbReference type="InterPro" id="IPR027417">
    <property type="entry name" value="P-loop_NTPase"/>
</dbReference>
<dbReference type="RefSeq" id="XP_038782979.1">
    <property type="nucleotide sequence ID" value="XM_038934177.1"/>
</dbReference>
<dbReference type="GeneID" id="62207355"/>
<keyword evidence="3" id="KW-1185">Reference proteome</keyword>
<dbReference type="InterPro" id="IPR013079">
    <property type="entry name" value="6Phosfructo_kin"/>
</dbReference>
<reference evidence="2" key="1">
    <citation type="submission" date="2020-01" db="EMBL/GenBank/DDBJ databases">
        <authorList>
            <person name="Feng Z.H.Z."/>
        </authorList>
    </citation>
    <scope>NUCLEOTIDE SEQUENCE</scope>
    <source>
        <strain evidence="2">CBS107.38</strain>
    </source>
</reference>
<dbReference type="Proteomes" id="UP000596902">
    <property type="component" value="Unassembled WGS sequence"/>
</dbReference>
<dbReference type="EMBL" id="JAAABM010000015">
    <property type="protein sequence ID" value="KAF7672629.1"/>
    <property type="molecule type" value="Genomic_DNA"/>
</dbReference>
<organism evidence="2 3">
    <name type="scientific">Alternaria burnsii</name>
    <dbReference type="NCBI Taxonomy" id="1187904"/>
    <lineage>
        <taxon>Eukaryota</taxon>
        <taxon>Fungi</taxon>
        <taxon>Dikarya</taxon>
        <taxon>Ascomycota</taxon>
        <taxon>Pezizomycotina</taxon>
        <taxon>Dothideomycetes</taxon>
        <taxon>Pleosporomycetidae</taxon>
        <taxon>Pleosporales</taxon>
        <taxon>Pleosporineae</taxon>
        <taxon>Pleosporaceae</taxon>
        <taxon>Alternaria</taxon>
        <taxon>Alternaria sect. Alternaria</taxon>
    </lineage>
</organism>
<evidence type="ECO:0000259" key="1">
    <source>
        <dbReference type="Pfam" id="PF01591"/>
    </source>
</evidence>
<reference evidence="2" key="2">
    <citation type="submission" date="2020-08" db="EMBL/GenBank/DDBJ databases">
        <title>Draft Genome Sequence of Cumin Blight Pathogen Alternaria burnsii.</title>
        <authorList>
            <person name="Feng Z."/>
        </authorList>
    </citation>
    <scope>NUCLEOTIDE SEQUENCE</scope>
    <source>
        <strain evidence="2">CBS107.38</strain>
    </source>
</reference>
<evidence type="ECO:0000313" key="2">
    <source>
        <dbReference type="EMBL" id="KAF7672629.1"/>
    </source>
</evidence>
<dbReference type="Pfam" id="PF01591">
    <property type="entry name" value="6PF2K"/>
    <property type="match status" value="1"/>
</dbReference>
<dbReference type="Gene3D" id="3.40.50.300">
    <property type="entry name" value="P-loop containing nucleotide triphosphate hydrolases"/>
    <property type="match status" value="1"/>
</dbReference>
<dbReference type="AlphaFoldDB" id="A0A8H7AVZ7"/>
<dbReference type="GO" id="GO:0006000">
    <property type="term" value="P:fructose metabolic process"/>
    <property type="evidence" value="ECO:0007669"/>
    <property type="project" value="InterPro"/>
</dbReference>
<proteinExistence type="predicted"/>
<feature type="domain" description="6-phosphofructo-2-kinase" evidence="1">
    <location>
        <begin position="276"/>
        <end position="330"/>
    </location>
</feature>
<gene>
    <name evidence="2" type="ORF">GT037_009130</name>
</gene>
<dbReference type="GO" id="GO:0003873">
    <property type="term" value="F:6-phosphofructo-2-kinase activity"/>
    <property type="evidence" value="ECO:0007669"/>
    <property type="project" value="InterPro"/>
</dbReference>
<comment type="caution">
    <text evidence="2">The sequence shown here is derived from an EMBL/GenBank/DDBJ whole genome shotgun (WGS) entry which is preliminary data.</text>
</comment>
<dbReference type="GO" id="GO:0005524">
    <property type="term" value="F:ATP binding"/>
    <property type="evidence" value="ECO:0007669"/>
    <property type="project" value="InterPro"/>
</dbReference>
<protein>
    <recommendedName>
        <fullName evidence="1">6-phosphofructo-2-kinase domain-containing protein</fullName>
    </recommendedName>
</protein>
<name>A0A8H7AVZ7_9PLEO</name>
<sequence length="372" mass="42650">MPQLPRLPRELIGLIISSLIALYDHDPAYQLTYLRHITRHHKAHLEQHFLNFWVPKLSIETGDYHRSPASAEFQALNQPWNGAYSAAACSSAFRSHSQTASRSTFLPLLRCACCLKPSLRSGLQAAASLPTYDQSFTRRNEAADTITFTEMWGLRLLDPWEQFDLNVIVRFSEGTLNKRYTKGGMRNDIIIPGFSINVDTSPWEFSFDWKALFTRLFTEEMAMRTLRDKLLEAFVLILEEENMSPELRRSAIHRHLRNHFYDQRRTVLAAYHILAASNKAVDDLLDYILKGSESVGMFGATDSTLSRRRQIMEWIRDRAGPGLDVLFVESDPLTSHPMFTEAERSFTVINLIILMSSTSKRVWCFKSPIGSL</sequence>